<evidence type="ECO:0000313" key="3">
    <source>
        <dbReference type="Proteomes" id="UP000310158"/>
    </source>
</evidence>
<dbReference type="Proteomes" id="UP000310158">
    <property type="component" value="Unassembled WGS sequence"/>
</dbReference>
<feature type="region of interest" description="Disordered" evidence="1">
    <location>
        <begin position="136"/>
        <end position="170"/>
    </location>
</feature>
<feature type="region of interest" description="Disordered" evidence="1">
    <location>
        <begin position="407"/>
        <end position="445"/>
    </location>
</feature>
<dbReference type="AlphaFoldDB" id="A0A4S4LPC6"/>
<feature type="compositionally biased region" description="Basic and acidic residues" evidence="1">
    <location>
        <begin position="330"/>
        <end position="339"/>
    </location>
</feature>
<comment type="caution">
    <text evidence="2">The sequence shown here is derived from an EMBL/GenBank/DDBJ whole genome shotgun (WGS) entry which is preliminary data.</text>
</comment>
<feature type="compositionally biased region" description="Polar residues" evidence="1">
    <location>
        <begin position="12"/>
        <end position="26"/>
    </location>
</feature>
<protein>
    <recommendedName>
        <fullName evidence="4">Zinc-finger domain-containing protein</fullName>
    </recommendedName>
</protein>
<feature type="region of interest" description="Disordered" evidence="1">
    <location>
        <begin position="824"/>
        <end position="866"/>
    </location>
</feature>
<dbReference type="EMBL" id="SGPL01000304">
    <property type="protein sequence ID" value="THH14079.1"/>
    <property type="molecule type" value="Genomic_DNA"/>
</dbReference>
<organism evidence="2 3">
    <name type="scientific">Bondarzewia mesenterica</name>
    <dbReference type="NCBI Taxonomy" id="1095465"/>
    <lineage>
        <taxon>Eukaryota</taxon>
        <taxon>Fungi</taxon>
        <taxon>Dikarya</taxon>
        <taxon>Basidiomycota</taxon>
        <taxon>Agaricomycotina</taxon>
        <taxon>Agaricomycetes</taxon>
        <taxon>Russulales</taxon>
        <taxon>Bondarzewiaceae</taxon>
        <taxon>Bondarzewia</taxon>
    </lineage>
</organism>
<feature type="compositionally biased region" description="Polar residues" evidence="1">
    <location>
        <begin position="276"/>
        <end position="289"/>
    </location>
</feature>
<evidence type="ECO:0008006" key="4">
    <source>
        <dbReference type="Google" id="ProtNLM"/>
    </source>
</evidence>
<feature type="region of interest" description="Disordered" evidence="1">
    <location>
        <begin position="272"/>
        <end position="388"/>
    </location>
</feature>
<feature type="region of interest" description="Disordered" evidence="1">
    <location>
        <begin position="621"/>
        <end position="640"/>
    </location>
</feature>
<keyword evidence="3" id="KW-1185">Reference proteome</keyword>
<feature type="compositionally biased region" description="Polar residues" evidence="1">
    <location>
        <begin position="348"/>
        <end position="366"/>
    </location>
</feature>
<sequence>MAEYSELANWDGSLSTRQQTPQSSPTPHHLTDAGFSISTPSIISQPALTSCPSPNLSSEHVHVGHKHQMVHAITIGLSHSANDASIGAYRASEMPSGDPTGTMDLSLPDLSGHVDFTEGSSLLFEEPDVLVLTEEAADTAGPSRPSAKPMRTSIPKAKEAADLSLSSPDVDGSLEIRSVIEDGPQQGTSRGSEDDIHDMLVNDTPISPRVYPLFWTSPLTQPPTPQSARNSPSCVGRRTSATRRNRQILDYVAVPPFPPGLSASDYVPMSEVKSAPRSTAPSLATTLQDTFRRNHATKVAPSKVRKRLRVVLSSDDDEQSSNVKKSKRRRGDDEGEHVRSVKSHHSRNSQQKWGEQGQSASTSTTRKPTKALNARPHSPREEELIIHNETSAPSLLAYRAATRHIRTLPSPPRLPTEISSPRFRPYTVEAPSSPSPAPHRSPSYESFSDFMSARRATTFTPTHMPGIALSPFTTPSASTHAHLIAQEYTDGELQASHQPVQPMPYFDPKTRFSAQVALDNMDLLVPSVSGVETMDAEVPMADQWGQDISYTGDGTIDPSLLSGMLAGPSGTSFDAEPSLPGSSARNDLARAQSPSGSSGPARMDRALPKTSKKVFYAKRKPVKTQRKMVTPTSVQADSERSVRFTAPTPLYEEEDSSEDTDTMSKMAIESDDDYFDSGAWEFQPLEGRGRGRRKKDVESREGKAVQRVRLTMSASAVLEAKQNMDANGGSRLQGAKQKLNKGKGNNQLVYPKVWTVPMLETMARGAQNFFCCGCIEKRYPDIVFDTEMRFSSCPHCANICNCTHCCQVRGETYISEKGGGWRELAKGRDGGSSISYVPAPKARHKSTKTSSESKRTNSSSFVNSSSMPIPKNPFPALPSGSYWGAVYGLTGEKVGTAYVDDDQECVVVRPSSAAPAAGRAVAKRKKTHVFIGRPRKVWGKVRVRELDEDGNLVKMSSRRKRKTMGTMYTGSIEPLRARWRWKPLSSVFRTLFSDSPLTSPTSSELTLPEEGEGELGVWPGEVVFEDAQDTEVGAGAVGADTEFVSASTGQADMANEVSEESAGMLGNVVGDAAPIANEGFKEQEVHIAIAMAFRAMGWQSAVPEESSHINK</sequence>
<feature type="region of interest" description="Disordered" evidence="1">
    <location>
        <begin position="1"/>
        <end position="36"/>
    </location>
</feature>
<reference evidence="2 3" key="1">
    <citation type="submission" date="2019-02" db="EMBL/GenBank/DDBJ databases">
        <title>Genome sequencing of the rare red list fungi Bondarzewia mesenterica.</title>
        <authorList>
            <person name="Buettner E."/>
            <person name="Kellner H."/>
        </authorList>
    </citation>
    <scope>NUCLEOTIDE SEQUENCE [LARGE SCALE GENOMIC DNA]</scope>
    <source>
        <strain evidence="2 3">DSM 108281</strain>
    </source>
</reference>
<accession>A0A4S4LPC6</accession>
<gene>
    <name evidence="2" type="ORF">EW146_g6209</name>
</gene>
<evidence type="ECO:0000256" key="1">
    <source>
        <dbReference type="SAM" id="MobiDB-lite"/>
    </source>
</evidence>
<evidence type="ECO:0000313" key="2">
    <source>
        <dbReference type="EMBL" id="THH14079.1"/>
    </source>
</evidence>
<feature type="region of interest" description="Disordered" evidence="1">
    <location>
        <begin position="221"/>
        <end position="240"/>
    </location>
</feature>
<dbReference type="OrthoDB" id="298344at2759"/>
<name>A0A4S4LPC6_9AGAM</name>
<proteinExistence type="predicted"/>
<feature type="region of interest" description="Disordered" evidence="1">
    <location>
        <begin position="561"/>
        <end position="610"/>
    </location>
</feature>
<feature type="compositionally biased region" description="Low complexity" evidence="1">
    <location>
        <begin position="856"/>
        <end position="866"/>
    </location>
</feature>